<sequence>MKYRYWCGECGFKTPWGGDPEVRLVQLEHYRRRHDGIAPGGHREAGRRWSGGRRACLAAVRAVLVVLVVLVALVAARRHPF</sequence>
<reference evidence="3" key="1">
    <citation type="journal article" date="2019" name="Int. J. Syst. Evol. Microbiol.">
        <title>The Global Catalogue of Microorganisms (GCM) 10K type strain sequencing project: providing services to taxonomists for standard genome sequencing and annotation.</title>
        <authorList>
            <consortium name="The Broad Institute Genomics Platform"/>
            <consortium name="The Broad Institute Genome Sequencing Center for Infectious Disease"/>
            <person name="Wu L."/>
            <person name="Ma J."/>
        </authorList>
    </citation>
    <scope>NUCLEOTIDE SEQUENCE [LARGE SCALE GENOMIC DNA]</scope>
    <source>
        <strain evidence="3">CGMCC 4.1622</strain>
    </source>
</reference>
<dbReference type="EMBL" id="JBHSOC010000124">
    <property type="protein sequence ID" value="MFC5646988.1"/>
    <property type="molecule type" value="Genomic_DNA"/>
</dbReference>
<comment type="caution">
    <text evidence="2">The sequence shown here is derived from an EMBL/GenBank/DDBJ whole genome shotgun (WGS) entry which is preliminary data.</text>
</comment>
<evidence type="ECO:0000313" key="3">
    <source>
        <dbReference type="Proteomes" id="UP001596066"/>
    </source>
</evidence>
<evidence type="ECO:0000256" key="1">
    <source>
        <dbReference type="SAM" id="Phobius"/>
    </source>
</evidence>
<keyword evidence="1" id="KW-1133">Transmembrane helix</keyword>
<protein>
    <submittedName>
        <fullName evidence="2">Uncharacterized protein</fullName>
    </submittedName>
</protein>
<gene>
    <name evidence="2" type="ORF">ACFPZF_37310</name>
</gene>
<keyword evidence="1" id="KW-0812">Transmembrane</keyword>
<evidence type="ECO:0000313" key="2">
    <source>
        <dbReference type="EMBL" id="MFC5646988.1"/>
    </source>
</evidence>
<dbReference type="RefSeq" id="WP_346143187.1">
    <property type="nucleotide sequence ID" value="NZ_BAAAUA010000012.1"/>
</dbReference>
<accession>A0ABW0VNF0</accession>
<keyword evidence="3" id="KW-1185">Reference proteome</keyword>
<proteinExistence type="predicted"/>
<dbReference type="Proteomes" id="UP001596066">
    <property type="component" value="Unassembled WGS sequence"/>
</dbReference>
<keyword evidence="1" id="KW-0472">Membrane</keyword>
<feature type="transmembrane region" description="Helical" evidence="1">
    <location>
        <begin position="55"/>
        <end position="76"/>
    </location>
</feature>
<organism evidence="2 3">
    <name type="scientific">Kitasatospora cinereorecta</name>
    <dbReference type="NCBI Taxonomy" id="285560"/>
    <lineage>
        <taxon>Bacteria</taxon>
        <taxon>Bacillati</taxon>
        <taxon>Actinomycetota</taxon>
        <taxon>Actinomycetes</taxon>
        <taxon>Kitasatosporales</taxon>
        <taxon>Streptomycetaceae</taxon>
        <taxon>Kitasatospora</taxon>
    </lineage>
</organism>
<name>A0ABW0VNF0_9ACTN</name>